<keyword evidence="1" id="KW-0732">Signal</keyword>
<proteinExistence type="predicted"/>
<name>A0ABS8AER8_9BACT</name>
<feature type="chain" id="PRO_5045050608" description="DUF3347 domain-containing protein" evidence="1">
    <location>
        <begin position="21"/>
        <end position="233"/>
    </location>
</feature>
<comment type="caution">
    <text evidence="2">The sequence shown here is derived from an EMBL/GenBank/DDBJ whole genome shotgun (WGS) entry which is preliminary data.</text>
</comment>
<sequence>MKRIIVLLVSGLALHTATWAATPLAGDSLRGQHHFIQKVAGTMCEKLQAETQSRALLPQEAEGLLASITESSMLVHAEELNTLMSDNKVSAPRKVGQKLGSSIVMQLIETCPAGQQLMLSIVSQSLGAKIAISEAEKPVLTLVSADICQRLDTENAARPMASRTPQERQEVFMQVMQGGMLKNMEPLANFYGLDNMKSSKVTSAMGQKIALLITQQCPMYMMRFGIDELLKRQ</sequence>
<protein>
    <recommendedName>
        <fullName evidence="4">DUF3347 domain-containing protein</fullName>
    </recommendedName>
</protein>
<evidence type="ECO:0000313" key="2">
    <source>
        <dbReference type="EMBL" id="MCB2378381.1"/>
    </source>
</evidence>
<reference evidence="2" key="1">
    <citation type="submission" date="2021-10" db="EMBL/GenBank/DDBJ databases">
        <authorList>
            <person name="Dean J.D."/>
            <person name="Kim M.K."/>
            <person name="Newey C.N."/>
            <person name="Stoker T.S."/>
            <person name="Thompson D.W."/>
            <person name="Grose J.H."/>
        </authorList>
    </citation>
    <scope>NUCLEOTIDE SEQUENCE</scope>
    <source>
        <strain evidence="2">BT635</strain>
    </source>
</reference>
<evidence type="ECO:0000256" key="1">
    <source>
        <dbReference type="SAM" id="SignalP"/>
    </source>
</evidence>
<evidence type="ECO:0008006" key="4">
    <source>
        <dbReference type="Google" id="ProtNLM"/>
    </source>
</evidence>
<evidence type="ECO:0000313" key="3">
    <source>
        <dbReference type="Proteomes" id="UP001165297"/>
    </source>
</evidence>
<dbReference type="Proteomes" id="UP001165297">
    <property type="component" value="Unassembled WGS sequence"/>
</dbReference>
<gene>
    <name evidence="2" type="ORF">LGH70_12350</name>
</gene>
<organism evidence="2 3">
    <name type="scientific">Hymenobacter nitidus</name>
    <dbReference type="NCBI Taxonomy" id="2880929"/>
    <lineage>
        <taxon>Bacteria</taxon>
        <taxon>Pseudomonadati</taxon>
        <taxon>Bacteroidota</taxon>
        <taxon>Cytophagia</taxon>
        <taxon>Cytophagales</taxon>
        <taxon>Hymenobacteraceae</taxon>
        <taxon>Hymenobacter</taxon>
    </lineage>
</organism>
<keyword evidence="3" id="KW-1185">Reference proteome</keyword>
<accession>A0ABS8AER8</accession>
<dbReference type="RefSeq" id="WP_226185997.1">
    <property type="nucleotide sequence ID" value="NZ_JAJADQ010000006.1"/>
</dbReference>
<feature type="signal peptide" evidence="1">
    <location>
        <begin position="1"/>
        <end position="20"/>
    </location>
</feature>
<dbReference type="EMBL" id="JAJADQ010000006">
    <property type="protein sequence ID" value="MCB2378381.1"/>
    <property type="molecule type" value="Genomic_DNA"/>
</dbReference>